<dbReference type="KEGG" id="lsx:H8B22_00810"/>
<feature type="region of interest" description="Disordered" evidence="1">
    <location>
        <begin position="23"/>
        <end position="43"/>
    </location>
</feature>
<dbReference type="PROSITE" id="PS51257">
    <property type="entry name" value="PROKAR_LIPOPROTEIN"/>
    <property type="match status" value="1"/>
</dbReference>
<evidence type="ECO:0000313" key="4">
    <source>
        <dbReference type="Proteomes" id="UP000516018"/>
    </source>
</evidence>
<dbReference type="RefSeq" id="WP_187712280.1">
    <property type="nucleotide sequence ID" value="NZ_CP060820.1"/>
</dbReference>
<feature type="chain" id="PRO_5028995879" description="DUF2884 family protein" evidence="2">
    <location>
        <begin position="21"/>
        <end position="269"/>
    </location>
</feature>
<proteinExistence type="predicted"/>
<dbReference type="EMBL" id="CP060820">
    <property type="protein sequence ID" value="QNP40842.1"/>
    <property type="molecule type" value="Genomic_DNA"/>
</dbReference>
<organism evidence="3 4">
    <name type="scientific">Agrilutibacter terrestris</name>
    <dbReference type="NCBI Taxonomy" id="2865112"/>
    <lineage>
        <taxon>Bacteria</taxon>
        <taxon>Pseudomonadati</taxon>
        <taxon>Pseudomonadota</taxon>
        <taxon>Gammaproteobacteria</taxon>
        <taxon>Lysobacterales</taxon>
        <taxon>Lysobacteraceae</taxon>
        <taxon>Agrilutibacter</taxon>
    </lineage>
</organism>
<protein>
    <recommendedName>
        <fullName evidence="5">DUF2884 family protein</fullName>
    </recommendedName>
</protein>
<feature type="region of interest" description="Disordered" evidence="1">
    <location>
        <begin position="244"/>
        <end position="269"/>
    </location>
</feature>
<evidence type="ECO:0008006" key="5">
    <source>
        <dbReference type="Google" id="ProtNLM"/>
    </source>
</evidence>
<sequence>MNTIRTFACTALLASLAACGGNDRSASSASTPSTPSATTAPSSTLGRIVEENMAEARKKLATENLSLNGKVLINTGKDGDTAIFGKDDGTLPKAEISPKGDLLIEGKTVATTPEQRAMLLQYRQHVIAVAEGGMEIGVQGADLAAKALGEAAKGLFSGKSEEEITQSIEAEAAGIKAAAAKLCERLPPMMEAQQKLAASLPEFKPYATMTKDDIDDCMKNSEGDGKHAAGLRSEVREEVRNAVRESVREEVRQVVRNDGAQEPDAKPAH</sequence>
<feature type="compositionally biased region" description="Basic and acidic residues" evidence="1">
    <location>
        <begin position="244"/>
        <end position="255"/>
    </location>
</feature>
<dbReference type="Proteomes" id="UP000516018">
    <property type="component" value="Chromosome"/>
</dbReference>
<keyword evidence="2" id="KW-0732">Signal</keyword>
<evidence type="ECO:0000256" key="1">
    <source>
        <dbReference type="SAM" id="MobiDB-lite"/>
    </source>
</evidence>
<accession>A0A7H0FXS6</accession>
<keyword evidence="4" id="KW-1185">Reference proteome</keyword>
<evidence type="ECO:0000313" key="3">
    <source>
        <dbReference type="EMBL" id="QNP40842.1"/>
    </source>
</evidence>
<feature type="compositionally biased region" description="Low complexity" evidence="1">
    <location>
        <begin position="25"/>
        <end position="43"/>
    </location>
</feature>
<feature type="signal peptide" evidence="2">
    <location>
        <begin position="1"/>
        <end position="20"/>
    </location>
</feature>
<evidence type="ECO:0000256" key="2">
    <source>
        <dbReference type="SAM" id="SignalP"/>
    </source>
</evidence>
<dbReference type="AlphaFoldDB" id="A0A7H0FXS6"/>
<gene>
    <name evidence="3" type="ORF">H8B22_00810</name>
</gene>
<name>A0A7H0FXS6_9GAMM</name>
<reference evidence="3 4" key="1">
    <citation type="submission" date="2020-08" db="EMBL/GenBank/DDBJ databases">
        <title>Lysobacter sp. II4 sp. nov., isolated from soil.</title>
        <authorList>
            <person name="Woo C.Y."/>
            <person name="Kim J."/>
        </authorList>
    </citation>
    <scope>NUCLEOTIDE SEQUENCE [LARGE SCALE GENOMIC DNA]</scope>
    <source>
        <strain evidence="3 4">II4</strain>
    </source>
</reference>